<dbReference type="InterPro" id="IPR050950">
    <property type="entry name" value="HTH-type_LysR_regulators"/>
</dbReference>
<dbReference type="KEGG" id="hadh:FRZ61_45960"/>
<dbReference type="InterPro" id="IPR000847">
    <property type="entry name" value="LysR_HTH_N"/>
</dbReference>
<feature type="domain" description="HTH lysR-type" evidence="5">
    <location>
        <begin position="4"/>
        <end position="61"/>
    </location>
</feature>
<accession>A0A5J6N6R3</accession>
<keyword evidence="7" id="KW-1185">Reference proteome</keyword>
<dbReference type="Pfam" id="PF03466">
    <property type="entry name" value="LysR_substrate"/>
    <property type="match status" value="1"/>
</dbReference>
<keyword evidence="2" id="KW-0805">Transcription regulation</keyword>
<proteinExistence type="inferred from homology"/>
<dbReference type="EMBL" id="CP042582">
    <property type="protein sequence ID" value="QEX24655.1"/>
    <property type="molecule type" value="Genomic_DNA"/>
</dbReference>
<dbReference type="FunFam" id="1.10.10.10:FF:000001">
    <property type="entry name" value="LysR family transcriptional regulator"/>
    <property type="match status" value="1"/>
</dbReference>
<dbReference type="GO" id="GO:0003700">
    <property type="term" value="F:DNA-binding transcription factor activity"/>
    <property type="evidence" value="ECO:0007669"/>
    <property type="project" value="InterPro"/>
</dbReference>
<dbReference type="PROSITE" id="PS50931">
    <property type="entry name" value="HTH_LYSR"/>
    <property type="match status" value="1"/>
</dbReference>
<name>A0A5J6N6R3_9PROT</name>
<organism evidence="6 7">
    <name type="scientific">Hypericibacter adhaerens</name>
    <dbReference type="NCBI Taxonomy" id="2602016"/>
    <lineage>
        <taxon>Bacteria</taxon>
        <taxon>Pseudomonadati</taxon>
        <taxon>Pseudomonadota</taxon>
        <taxon>Alphaproteobacteria</taxon>
        <taxon>Rhodospirillales</taxon>
        <taxon>Dongiaceae</taxon>
        <taxon>Hypericibacter</taxon>
    </lineage>
</organism>
<evidence type="ECO:0000256" key="1">
    <source>
        <dbReference type="ARBA" id="ARBA00009437"/>
    </source>
</evidence>
<keyword evidence="4" id="KW-0804">Transcription</keyword>
<dbReference type="PRINTS" id="PR00039">
    <property type="entry name" value="HTHLYSR"/>
</dbReference>
<dbReference type="Proteomes" id="UP000325797">
    <property type="component" value="Chromosome"/>
</dbReference>
<dbReference type="AlphaFoldDB" id="A0A5J6N6R3"/>
<evidence type="ECO:0000256" key="4">
    <source>
        <dbReference type="ARBA" id="ARBA00023163"/>
    </source>
</evidence>
<dbReference type="OrthoDB" id="7282659at2"/>
<evidence type="ECO:0000313" key="6">
    <source>
        <dbReference type="EMBL" id="QEX24655.1"/>
    </source>
</evidence>
<dbReference type="InterPro" id="IPR036388">
    <property type="entry name" value="WH-like_DNA-bd_sf"/>
</dbReference>
<dbReference type="RefSeq" id="WP_151119913.1">
    <property type="nucleotide sequence ID" value="NZ_CP042582.1"/>
</dbReference>
<evidence type="ECO:0000259" key="5">
    <source>
        <dbReference type="PROSITE" id="PS50931"/>
    </source>
</evidence>
<dbReference type="GO" id="GO:0003677">
    <property type="term" value="F:DNA binding"/>
    <property type="evidence" value="ECO:0007669"/>
    <property type="project" value="UniProtKB-KW"/>
</dbReference>
<dbReference type="SUPFAM" id="SSF53850">
    <property type="entry name" value="Periplasmic binding protein-like II"/>
    <property type="match status" value="1"/>
</dbReference>
<sequence length="309" mass="34322">MINLSLRSVQTFVAVAESGSFRRAAELLNRSQSAVSGSVKQLEDQLGVPLLSRTTRRVSLTAEGRMLLIRSKNALSDLEAVARELRDEVLIRRGRVSFAVSPSISASRLPPIIAEFQSRYPEIVVELHEDVAKGMYDRVCAQEVDFAVGPEMDGYRDIAFEQIMSDPILVIVPLDYPLAGRSELGLEEIAAWPHLTMPRGTVVRRSLEEAFRSLGLELRPRFEVLHQQTLFSMVKAGLGVTVLPSISVPEDARPGYRVVRLINPTITRQISIVTYRGKTLSPPARKCADLIAMRLREQVHPTIANRSVG</sequence>
<dbReference type="PANTHER" id="PTHR30419:SF8">
    <property type="entry name" value="NITROGEN ASSIMILATION TRANSCRIPTIONAL ACTIVATOR-RELATED"/>
    <property type="match status" value="1"/>
</dbReference>
<protein>
    <submittedName>
        <fullName evidence="6">LysR family transcriptional regulator</fullName>
    </submittedName>
</protein>
<dbReference type="InterPro" id="IPR005119">
    <property type="entry name" value="LysR_subst-bd"/>
</dbReference>
<gene>
    <name evidence="6" type="ORF">FRZ61_45960</name>
</gene>
<evidence type="ECO:0000313" key="7">
    <source>
        <dbReference type="Proteomes" id="UP000325797"/>
    </source>
</evidence>
<dbReference type="InterPro" id="IPR036390">
    <property type="entry name" value="WH_DNA-bd_sf"/>
</dbReference>
<keyword evidence="3" id="KW-0238">DNA-binding</keyword>
<dbReference type="Pfam" id="PF00126">
    <property type="entry name" value="HTH_1"/>
    <property type="match status" value="1"/>
</dbReference>
<dbReference type="CDD" id="cd08440">
    <property type="entry name" value="PBP2_LTTR_like_4"/>
    <property type="match status" value="1"/>
</dbReference>
<evidence type="ECO:0000256" key="2">
    <source>
        <dbReference type="ARBA" id="ARBA00023015"/>
    </source>
</evidence>
<dbReference type="SUPFAM" id="SSF46785">
    <property type="entry name" value="Winged helix' DNA-binding domain"/>
    <property type="match status" value="1"/>
</dbReference>
<dbReference type="GO" id="GO:0005829">
    <property type="term" value="C:cytosol"/>
    <property type="evidence" value="ECO:0007669"/>
    <property type="project" value="TreeGrafter"/>
</dbReference>
<comment type="similarity">
    <text evidence="1">Belongs to the LysR transcriptional regulatory family.</text>
</comment>
<dbReference type="Gene3D" id="1.10.10.10">
    <property type="entry name" value="Winged helix-like DNA-binding domain superfamily/Winged helix DNA-binding domain"/>
    <property type="match status" value="1"/>
</dbReference>
<dbReference type="PANTHER" id="PTHR30419">
    <property type="entry name" value="HTH-TYPE TRANSCRIPTIONAL REGULATOR YBHD"/>
    <property type="match status" value="1"/>
</dbReference>
<evidence type="ECO:0000256" key="3">
    <source>
        <dbReference type="ARBA" id="ARBA00023125"/>
    </source>
</evidence>
<dbReference type="Gene3D" id="3.40.190.10">
    <property type="entry name" value="Periplasmic binding protein-like II"/>
    <property type="match status" value="2"/>
</dbReference>
<reference evidence="6 7" key="1">
    <citation type="submission" date="2019-08" db="EMBL/GenBank/DDBJ databases">
        <title>Hyperibacter terrae gen. nov., sp. nov. and Hyperibacter viscosus sp. nov., two new members in the family Rhodospirillaceae isolated from the rhizosphere of Hypericum perforatum.</title>
        <authorList>
            <person name="Noviana Z."/>
        </authorList>
    </citation>
    <scope>NUCLEOTIDE SEQUENCE [LARGE SCALE GENOMIC DNA]</scope>
    <source>
        <strain evidence="6 7">R5959</strain>
    </source>
</reference>